<evidence type="ECO:0000313" key="3">
    <source>
        <dbReference type="Proteomes" id="UP000815325"/>
    </source>
</evidence>
<feature type="compositionally biased region" description="Basic and acidic residues" evidence="1">
    <location>
        <begin position="1"/>
        <end position="15"/>
    </location>
</feature>
<feature type="non-terminal residue" evidence="2">
    <location>
        <position position="1"/>
    </location>
</feature>
<name>A0ABQ7H3V5_DUNSA</name>
<keyword evidence="3" id="KW-1185">Reference proteome</keyword>
<dbReference type="EMBL" id="MU069483">
    <property type="protein sequence ID" value="KAF5841539.1"/>
    <property type="molecule type" value="Genomic_DNA"/>
</dbReference>
<gene>
    <name evidence="2" type="ORF">DUNSADRAFT_12467</name>
</gene>
<proteinExistence type="predicted"/>
<accession>A0ABQ7H3V5</accession>
<reference evidence="2" key="1">
    <citation type="submission" date="2017-08" db="EMBL/GenBank/DDBJ databases">
        <authorList>
            <person name="Polle J.E."/>
            <person name="Barry K."/>
            <person name="Cushman J."/>
            <person name="Schmutz J."/>
            <person name="Tran D."/>
            <person name="Hathwaick L.T."/>
            <person name="Yim W.C."/>
            <person name="Jenkins J."/>
            <person name="Mckie-Krisberg Z.M."/>
            <person name="Prochnik S."/>
            <person name="Lindquist E."/>
            <person name="Dockter R.B."/>
            <person name="Adam C."/>
            <person name="Molina H."/>
            <person name="Bunkerborg J."/>
            <person name="Jin E."/>
            <person name="Buchheim M."/>
            <person name="Magnuson J."/>
        </authorList>
    </citation>
    <scope>NUCLEOTIDE SEQUENCE</scope>
    <source>
        <strain evidence="2">CCAP 19/18</strain>
    </source>
</reference>
<evidence type="ECO:0000256" key="1">
    <source>
        <dbReference type="SAM" id="MobiDB-lite"/>
    </source>
</evidence>
<comment type="caution">
    <text evidence="2">The sequence shown here is derived from an EMBL/GenBank/DDBJ whole genome shotgun (WGS) entry which is preliminary data.</text>
</comment>
<dbReference type="Proteomes" id="UP000815325">
    <property type="component" value="Unassembled WGS sequence"/>
</dbReference>
<evidence type="ECO:0000313" key="2">
    <source>
        <dbReference type="EMBL" id="KAF5841539.1"/>
    </source>
</evidence>
<organism evidence="2 3">
    <name type="scientific">Dunaliella salina</name>
    <name type="common">Green alga</name>
    <name type="synonym">Protococcus salinus</name>
    <dbReference type="NCBI Taxonomy" id="3046"/>
    <lineage>
        <taxon>Eukaryota</taxon>
        <taxon>Viridiplantae</taxon>
        <taxon>Chlorophyta</taxon>
        <taxon>core chlorophytes</taxon>
        <taxon>Chlorophyceae</taxon>
        <taxon>CS clade</taxon>
        <taxon>Chlamydomonadales</taxon>
        <taxon>Dunaliellaceae</taxon>
        <taxon>Dunaliella</taxon>
    </lineage>
</organism>
<feature type="region of interest" description="Disordered" evidence="1">
    <location>
        <begin position="1"/>
        <end position="20"/>
    </location>
</feature>
<protein>
    <submittedName>
        <fullName evidence="2">Uncharacterized protein</fullName>
    </submittedName>
</protein>
<sequence>HFEKRHALPKDDYARTNKQSTKALDQMVQLNSARLGYNHLMSITEEDQPEPEATQRRTAYMTASSSGINQLQVRGKTISLAMLSGDELLFNNMAKSVKQDTTTFLDSQPELKQLRDRLQQQLYSGTYDGGRNLPADLPASEPEKAASLRAMALSDIISVLPGGCIISCPPWGSESDPGALEVVRACPELYGCERYDFVSFHVQSVQSVLMPNCASCSEPIVPLRVMMGLWRRRTSHSCVALNQLHIVYLISLQLLDACALGQTRATTSLGTKWFHFLQSSAESLSCRGPTRPMSTMCPVLCQTRH</sequence>